<dbReference type="AlphaFoldDB" id="A0A4R5FB01"/>
<keyword evidence="2" id="KW-1185">Reference proteome</keyword>
<dbReference type="EMBL" id="SMLG01000002">
    <property type="protein sequence ID" value="TDE46001.1"/>
    <property type="molecule type" value="Genomic_DNA"/>
</dbReference>
<protein>
    <submittedName>
        <fullName evidence="1">Uncharacterized protein</fullName>
    </submittedName>
</protein>
<comment type="caution">
    <text evidence="1">The sequence shown here is derived from an EMBL/GenBank/DDBJ whole genome shotgun (WGS) entry which is preliminary data.</text>
</comment>
<evidence type="ECO:0000313" key="1">
    <source>
        <dbReference type="EMBL" id="TDE46001.1"/>
    </source>
</evidence>
<dbReference type="RefSeq" id="WP_131915351.1">
    <property type="nucleotide sequence ID" value="NZ_SMLG01000002.1"/>
</dbReference>
<gene>
    <name evidence="1" type="ORF">E0I26_04755</name>
</gene>
<evidence type="ECO:0000313" key="2">
    <source>
        <dbReference type="Proteomes" id="UP000294814"/>
    </source>
</evidence>
<sequence length="67" mass="7905">MEHGIAILYYDLSRPETSGLGLNHDDFIGVYILAQNKENCWNDFGNAFKFHKKNPNLFLNWDFLNHF</sequence>
<organism evidence="1 2">
    <name type="scientific">Flavobacterium rhamnosiphilum</name>
    <dbReference type="NCBI Taxonomy" id="2541724"/>
    <lineage>
        <taxon>Bacteria</taxon>
        <taxon>Pseudomonadati</taxon>
        <taxon>Bacteroidota</taxon>
        <taxon>Flavobacteriia</taxon>
        <taxon>Flavobacteriales</taxon>
        <taxon>Flavobacteriaceae</taxon>
        <taxon>Flavobacterium</taxon>
    </lineage>
</organism>
<accession>A0A4R5FB01</accession>
<proteinExistence type="predicted"/>
<name>A0A4R5FB01_9FLAO</name>
<dbReference type="Proteomes" id="UP000294814">
    <property type="component" value="Unassembled WGS sequence"/>
</dbReference>
<reference evidence="1 2" key="1">
    <citation type="submission" date="2019-03" db="EMBL/GenBank/DDBJ databases">
        <title>Novel species of Flavobacterium.</title>
        <authorList>
            <person name="Liu Q."/>
            <person name="Xin Y.-H."/>
        </authorList>
    </citation>
    <scope>NUCLEOTIDE SEQUENCE [LARGE SCALE GENOMIC DNA]</scope>
    <source>
        <strain evidence="1 2">LB3P52</strain>
    </source>
</reference>